<sequence>MYIHHFGLNDAPFSISPNPRYLFMSQKHKEALAHLLYGVGVGGGFVLLTGEVGTGKTTICRSLLEQLPANTDVAFILNPLLDATELLESICDELSIAYIEDKTSVRKLSSALYRFLLENHSKGRNTVLLIDEAQNLHPSVLELIRLLTNLETDTKKLLQIIFIGQPELKELLNKPALRQLSQRITARFHIEPLNAEETQAYIRHRLQVAGLANSQKIFPPKLIADIHRYSGGIPRLINILCDRMLLGAYAENSRNLDTKKLKQAAAEVIVSAPETLSSKPNLWRRKSLSLLQASLGLMVLGLGTYFLSSHIHQGAVQAPLVQDAAKAIAETAESDSTMQTLATPTATIATATTQRDETDIGNSPVETSAAQAPELTLATQTYSTDSAALSALFTALGSPQLGGPAPCEDTAGTQWHCASLTVKNWKGFLQYNRPAVLEFVNQSGQSHYGVILSVQGVTATLLHQGHTFKRPLMALGNEWSGNFTLVWQGPEGYEKPLSVGDKGRLVTWIAQRFADIDQQVKPLASTVFTSQLAARVKIFQTENNIQADGIVGLQTLLKINDTLNIGISLTSEQDTIEPAVGTDDFNTDLEHRDQSNTHTPPAIEG</sequence>
<dbReference type="Gene3D" id="1.10.101.10">
    <property type="entry name" value="PGBD-like superfamily/PGBD"/>
    <property type="match status" value="1"/>
</dbReference>
<evidence type="ECO:0000259" key="2">
    <source>
        <dbReference type="SMART" id="SM00382"/>
    </source>
</evidence>
<organism evidence="3 4">
    <name type="scientific">Simiduia curdlanivorans</name>
    <dbReference type="NCBI Taxonomy" id="1492769"/>
    <lineage>
        <taxon>Bacteria</taxon>
        <taxon>Pseudomonadati</taxon>
        <taxon>Pseudomonadota</taxon>
        <taxon>Gammaproteobacteria</taxon>
        <taxon>Cellvibrionales</taxon>
        <taxon>Cellvibrionaceae</taxon>
        <taxon>Simiduia</taxon>
    </lineage>
</organism>
<dbReference type="InterPro" id="IPR027417">
    <property type="entry name" value="P-loop_NTPase"/>
</dbReference>
<dbReference type="Pfam" id="PF13401">
    <property type="entry name" value="AAA_22"/>
    <property type="match status" value="1"/>
</dbReference>
<evidence type="ECO:0000313" key="4">
    <source>
        <dbReference type="Proteomes" id="UP001595840"/>
    </source>
</evidence>
<keyword evidence="4" id="KW-1185">Reference proteome</keyword>
<dbReference type="PANTHER" id="PTHR35894">
    <property type="entry name" value="GENERAL SECRETION PATHWAY PROTEIN A-RELATED"/>
    <property type="match status" value="1"/>
</dbReference>
<comment type="caution">
    <text evidence="3">The sequence shown here is derived from an EMBL/GenBank/DDBJ whole genome shotgun (WGS) entry which is preliminary data.</text>
</comment>
<dbReference type="SUPFAM" id="SSF47090">
    <property type="entry name" value="PGBD-like"/>
    <property type="match status" value="1"/>
</dbReference>
<dbReference type="Gene3D" id="3.90.70.10">
    <property type="entry name" value="Cysteine proteinases"/>
    <property type="match status" value="1"/>
</dbReference>
<dbReference type="EMBL" id="JBHSCX010000015">
    <property type="protein sequence ID" value="MFC4363051.1"/>
    <property type="molecule type" value="Genomic_DNA"/>
</dbReference>
<name>A0ABV8V571_9GAMM</name>
<accession>A0ABV8V571</accession>
<dbReference type="SUPFAM" id="SSF52540">
    <property type="entry name" value="P-loop containing nucleoside triphosphate hydrolases"/>
    <property type="match status" value="1"/>
</dbReference>
<gene>
    <name evidence="3" type="ORF">ACFOX3_12110</name>
</gene>
<dbReference type="SMART" id="SM00382">
    <property type="entry name" value="AAA"/>
    <property type="match status" value="1"/>
</dbReference>
<dbReference type="Proteomes" id="UP001595840">
    <property type="component" value="Unassembled WGS sequence"/>
</dbReference>
<feature type="domain" description="AAA+ ATPase" evidence="2">
    <location>
        <begin position="42"/>
        <end position="196"/>
    </location>
</feature>
<feature type="region of interest" description="Disordered" evidence="1">
    <location>
        <begin position="578"/>
        <end position="605"/>
    </location>
</feature>
<reference evidence="4" key="1">
    <citation type="journal article" date="2019" name="Int. J. Syst. Evol. Microbiol.">
        <title>The Global Catalogue of Microorganisms (GCM) 10K type strain sequencing project: providing services to taxonomists for standard genome sequencing and annotation.</title>
        <authorList>
            <consortium name="The Broad Institute Genomics Platform"/>
            <consortium name="The Broad Institute Genome Sequencing Center for Infectious Disease"/>
            <person name="Wu L."/>
            <person name="Ma J."/>
        </authorList>
    </citation>
    <scope>NUCLEOTIDE SEQUENCE [LARGE SCALE GENOMIC DNA]</scope>
    <source>
        <strain evidence="4">CECT 8570</strain>
    </source>
</reference>
<dbReference type="Pfam" id="PF01471">
    <property type="entry name" value="PG_binding_1"/>
    <property type="match status" value="1"/>
</dbReference>
<dbReference type="InterPro" id="IPR049945">
    <property type="entry name" value="AAA_22"/>
</dbReference>
<evidence type="ECO:0000256" key="1">
    <source>
        <dbReference type="SAM" id="MobiDB-lite"/>
    </source>
</evidence>
<dbReference type="InterPro" id="IPR036366">
    <property type="entry name" value="PGBDSf"/>
</dbReference>
<dbReference type="InterPro" id="IPR002477">
    <property type="entry name" value="Peptidoglycan-bd-like"/>
</dbReference>
<dbReference type="PANTHER" id="PTHR35894:SF1">
    <property type="entry name" value="PHOSPHORIBULOKINASE _ URIDINE KINASE FAMILY"/>
    <property type="match status" value="1"/>
</dbReference>
<dbReference type="CDD" id="cd00009">
    <property type="entry name" value="AAA"/>
    <property type="match status" value="1"/>
</dbReference>
<protein>
    <submittedName>
        <fullName evidence="3">AAA family ATPase</fullName>
    </submittedName>
</protein>
<dbReference type="Gene3D" id="3.40.50.300">
    <property type="entry name" value="P-loop containing nucleotide triphosphate hydrolases"/>
    <property type="match status" value="1"/>
</dbReference>
<dbReference type="InterPro" id="IPR036365">
    <property type="entry name" value="PGBD-like_sf"/>
</dbReference>
<proteinExistence type="predicted"/>
<evidence type="ECO:0000313" key="3">
    <source>
        <dbReference type="EMBL" id="MFC4363051.1"/>
    </source>
</evidence>
<dbReference type="InterPro" id="IPR003593">
    <property type="entry name" value="AAA+_ATPase"/>
</dbReference>
<dbReference type="InterPro" id="IPR052026">
    <property type="entry name" value="ExeA_AAA_ATPase_DNA-bind"/>
</dbReference>
<dbReference type="RefSeq" id="WP_290265213.1">
    <property type="nucleotide sequence ID" value="NZ_JAUFQG010000006.1"/>
</dbReference>